<organism evidence="1 2">
    <name type="scientific">Meloidogyne enterolobii</name>
    <name type="common">Root-knot nematode worm</name>
    <name type="synonym">Meloidogyne mayaguensis</name>
    <dbReference type="NCBI Taxonomy" id="390850"/>
    <lineage>
        <taxon>Eukaryota</taxon>
        <taxon>Metazoa</taxon>
        <taxon>Ecdysozoa</taxon>
        <taxon>Nematoda</taxon>
        <taxon>Chromadorea</taxon>
        <taxon>Rhabditida</taxon>
        <taxon>Tylenchina</taxon>
        <taxon>Tylenchomorpha</taxon>
        <taxon>Tylenchoidea</taxon>
        <taxon>Meloidogynidae</taxon>
        <taxon>Meloidogyninae</taxon>
        <taxon>Meloidogyne</taxon>
    </lineage>
</organism>
<proteinExistence type="predicted"/>
<dbReference type="Proteomes" id="UP000580250">
    <property type="component" value="Unassembled WGS sequence"/>
</dbReference>
<comment type="caution">
    <text evidence="1">The sequence shown here is derived from an EMBL/GenBank/DDBJ whole genome shotgun (WGS) entry which is preliminary data.</text>
</comment>
<accession>A0A6V7UVJ8</accession>
<evidence type="ECO:0000313" key="2">
    <source>
        <dbReference type="Proteomes" id="UP000580250"/>
    </source>
</evidence>
<dbReference type="EMBL" id="CAJEWN010000119">
    <property type="protein sequence ID" value="CAD2166642.1"/>
    <property type="molecule type" value="Genomic_DNA"/>
</dbReference>
<sequence length="86" mass="10473">MRQSKNNFNSNIKTNKRRFDHTFAVSFNKEDNNNNSYCWPDAFSFENNKNIKNNKQQKIKFSPKEWLNSENIKIILMQKYIFTQFI</sequence>
<protein>
    <submittedName>
        <fullName evidence="1">Uncharacterized protein</fullName>
    </submittedName>
</protein>
<dbReference type="AlphaFoldDB" id="A0A6V7UVJ8"/>
<reference evidence="1 2" key="1">
    <citation type="submission" date="2020-08" db="EMBL/GenBank/DDBJ databases">
        <authorList>
            <person name="Koutsovoulos G."/>
            <person name="Danchin GJ E."/>
        </authorList>
    </citation>
    <scope>NUCLEOTIDE SEQUENCE [LARGE SCALE GENOMIC DNA]</scope>
</reference>
<gene>
    <name evidence="1" type="ORF">MENT_LOCUS17990</name>
</gene>
<name>A0A6V7UVJ8_MELEN</name>
<evidence type="ECO:0000313" key="1">
    <source>
        <dbReference type="EMBL" id="CAD2166642.1"/>
    </source>
</evidence>